<name>A0ABU5ZRA0_9BACL</name>
<comment type="similarity">
    <text evidence="1">Belongs to the transposase IS21/IS408/IS1162 family.</text>
</comment>
<dbReference type="PROSITE" id="PS50994">
    <property type="entry name" value="INTEGRASE"/>
    <property type="match status" value="1"/>
</dbReference>
<dbReference type="Pfam" id="PF13683">
    <property type="entry name" value="rve_3"/>
    <property type="match status" value="1"/>
</dbReference>
<feature type="domain" description="Integrase catalytic" evidence="2">
    <location>
        <begin position="1"/>
        <end position="161"/>
    </location>
</feature>
<evidence type="ECO:0000259" key="2">
    <source>
        <dbReference type="PROSITE" id="PS50994"/>
    </source>
</evidence>
<organism evidence="3 4">
    <name type="scientific">Ferviditalea candida</name>
    <dbReference type="NCBI Taxonomy" id="3108399"/>
    <lineage>
        <taxon>Bacteria</taxon>
        <taxon>Bacillati</taxon>
        <taxon>Bacillota</taxon>
        <taxon>Bacilli</taxon>
        <taxon>Bacillales</taxon>
        <taxon>Paenibacillaceae</taxon>
        <taxon>Ferviditalea</taxon>
    </lineage>
</organism>
<accession>A0ABU5ZRA0</accession>
<dbReference type="Pfam" id="PF22483">
    <property type="entry name" value="Mu-transpos_C_2"/>
    <property type="match status" value="1"/>
</dbReference>
<keyword evidence="4" id="KW-1185">Reference proteome</keyword>
<evidence type="ECO:0000256" key="1">
    <source>
        <dbReference type="ARBA" id="ARBA00009277"/>
    </source>
</evidence>
<dbReference type="InterPro" id="IPR036397">
    <property type="entry name" value="RNaseH_sf"/>
</dbReference>
<dbReference type="InterPro" id="IPR054353">
    <property type="entry name" value="IstA-like_C"/>
</dbReference>
<evidence type="ECO:0000313" key="4">
    <source>
        <dbReference type="Proteomes" id="UP001310386"/>
    </source>
</evidence>
<dbReference type="InterPro" id="IPR001584">
    <property type="entry name" value="Integrase_cat-core"/>
</dbReference>
<gene>
    <name evidence="3" type="ORF">VF724_21040</name>
</gene>
<evidence type="ECO:0000313" key="3">
    <source>
        <dbReference type="EMBL" id="MEB3104100.1"/>
    </source>
</evidence>
<dbReference type="EMBL" id="JAYJLD010000100">
    <property type="protein sequence ID" value="MEB3104100.1"/>
    <property type="molecule type" value="Genomic_DNA"/>
</dbReference>
<dbReference type="RefSeq" id="WP_371756226.1">
    <property type="nucleotide sequence ID" value="NZ_JAYJLD010000100.1"/>
</dbReference>
<sequence length="262" mass="30296">WQTDMSEGPRLRIDGKTVRTHLIAFIDDCSRLVPFAQFVPSEKFDGLRLVMKEALIRRGIPKMVYTDNGKIFRSDILQFACAGLGIQLLHTRAFDPQSKGKIERMFLTCKTRFYTLLKANPVFTLEELNERFWKWLEEDYHRKPHASLDGRMPLEVYLSQVDSIRTVDDPAALDALFLKRAFRKVKHDATFSLENRLYEVPDVYAGRKVEVRYDESGVHLYEEGKAVAQAAEVRFHDNAHVKRRRSSLSFKELQEKGGAADV</sequence>
<dbReference type="InterPro" id="IPR012337">
    <property type="entry name" value="RNaseH-like_sf"/>
</dbReference>
<dbReference type="Proteomes" id="UP001310386">
    <property type="component" value="Unassembled WGS sequence"/>
</dbReference>
<reference evidence="3" key="1">
    <citation type="submission" date="2023-12" db="EMBL/GenBank/DDBJ databases">
        <title>Fervidustalea candida gen. nov., sp. nov., a novel member of the family Paenibacillaceae isolated from a geothermal area.</title>
        <authorList>
            <person name="Li W.-J."/>
            <person name="Jiao J.-Y."/>
            <person name="Chen Y."/>
        </authorList>
    </citation>
    <scope>NUCLEOTIDE SEQUENCE</scope>
    <source>
        <strain evidence="3">SYSU GA230002</strain>
    </source>
</reference>
<dbReference type="Gene3D" id="3.30.420.10">
    <property type="entry name" value="Ribonuclease H-like superfamily/Ribonuclease H"/>
    <property type="match status" value="1"/>
</dbReference>
<protein>
    <submittedName>
        <fullName evidence="3">Mu transposase C-terminal domain-containing protein</fullName>
    </submittedName>
</protein>
<proteinExistence type="inferred from homology"/>
<dbReference type="SUPFAM" id="SSF53098">
    <property type="entry name" value="Ribonuclease H-like"/>
    <property type="match status" value="1"/>
</dbReference>
<feature type="non-terminal residue" evidence="3">
    <location>
        <position position="1"/>
    </location>
</feature>
<dbReference type="PANTHER" id="PTHR35004:SF6">
    <property type="entry name" value="TRANSPOSASE"/>
    <property type="match status" value="1"/>
</dbReference>
<dbReference type="PANTHER" id="PTHR35004">
    <property type="entry name" value="TRANSPOSASE RV3428C-RELATED"/>
    <property type="match status" value="1"/>
</dbReference>
<comment type="caution">
    <text evidence="3">The sequence shown here is derived from an EMBL/GenBank/DDBJ whole genome shotgun (WGS) entry which is preliminary data.</text>
</comment>